<evidence type="ECO:0000313" key="2">
    <source>
        <dbReference type="EMBL" id="KAF1912422.1"/>
    </source>
</evidence>
<dbReference type="OrthoDB" id="17458at2759"/>
<protein>
    <submittedName>
        <fullName evidence="2">Beta-lactamase-like protein</fullName>
    </submittedName>
</protein>
<evidence type="ECO:0000313" key="3">
    <source>
        <dbReference type="Proteomes" id="UP000800096"/>
    </source>
</evidence>
<dbReference type="SUPFAM" id="SSF56281">
    <property type="entry name" value="Metallo-hydrolase/oxidoreductase"/>
    <property type="match status" value="1"/>
</dbReference>
<dbReference type="SMART" id="SM00849">
    <property type="entry name" value="Lactamase_B"/>
    <property type="match status" value="1"/>
</dbReference>
<accession>A0A6A5QAM3</accession>
<proteinExistence type="predicted"/>
<dbReference type="InterPro" id="IPR001279">
    <property type="entry name" value="Metallo-B-lactamas"/>
</dbReference>
<dbReference type="Gene3D" id="3.60.15.10">
    <property type="entry name" value="Ribonuclease Z/Hydroxyacylglutathione hydrolase-like"/>
    <property type="match status" value="1"/>
</dbReference>
<dbReference type="Proteomes" id="UP000800096">
    <property type="component" value="Unassembled WGS sequence"/>
</dbReference>
<sequence length="313" mass="35259">MNFESGDLAICETCGTQFDVLLASHPSSCRICDDPRQYVPASGQTWTSLNKEKGLQKNTFETDSNDKRIHFITTKPKTEAELPASLASSTTTRKQLGIGQRAILIQTDQGNVLWDILAFIDDETVSFINEKGGLKAIVISHPHFYTTHLEWARIFKCPVYVSTDDAEWLNREDKHGVRKWVKDVQEIEEVGGLAKAIQCGGHFDGSLVLRWEKKLFIADTMMAVPSGFYHKDRLPGTISYSFQWSYPNLIPLSPPKIYGIWQAIKPFDFDTTYGAFPGQNVTRPDLKKQVLESMKIFCKVGGHENATVYSESI</sequence>
<reference evidence="2" key="1">
    <citation type="journal article" date="2020" name="Stud. Mycol.">
        <title>101 Dothideomycetes genomes: a test case for predicting lifestyles and emergence of pathogens.</title>
        <authorList>
            <person name="Haridas S."/>
            <person name="Albert R."/>
            <person name="Binder M."/>
            <person name="Bloem J."/>
            <person name="Labutti K."/>
            <person name="Salamov A."/>
            <person name="Andreopoulos B."/>
            <person name="Baker S."/>
            <person name="Barry K."/>
            <person name="Bills G."/>
            <person name="Bluhm B."/>
            <person name="Cannon C."/>
            <person name="Castanera R."/>
            <person name="Culley D."/>
            <person name="Daum C."/>
            <person name="Ezra D."/>
            <person name="Gonzalez J."/>
            <person name="Henrissat B."/>
            <person name="Kuo A."/>
            <person name="Liang C."/>
            <person name="Lipzen A."/>
            <person name="Lutzoni F."/>
            <person name="Magnuson J."/>
            <person name="Mondo S."/>
            <person name="Nolan M."/>
            <person name="Ohm R."/>
            <person name="Pangilinan J."/>
            <person name="Park H.-J."/>
            <person name="Ramirez L."/>
            <person name="Alfaro M."/>
            <person name="Sun H."/>
            <person name="Tritt A."/>
            <person name="Yoshinaga Y."/>
            <person name="Zwiers L.-H."/>
            <person name="Turgeon B."/>
            <person name="Goodwin S."/>
            <person name="Spatafora J."/>
            <person name="Crous P."/>
            <person name="Grigoriev I."/>
        </authorList>
    </citation>
    <scope>NUCLEOTIDE SEQUENCE</scope>
    <source>
        <strain evidence="2">HMLAC05119</strain>
    </source>
</reference>
<dbReference type="AlphaFoldDB" id="A0A6A5QAM3"/>
<organism evidence="2 3">
    <name type="scientific">Ampelomyces quisqualis</name>
    <name type="common">Powdery mildew agent</name>
    <dbReference type="NCBI Taxonomy" id="50730"/>
    <lineage>
        <taxon>Eukaryota</taxon>
        <taxon>Fungi</taxon>
        <taxon>Dikarya</taxon>
        <taxon>Ascomycota</taxon>
        <taxon>Pezizomycotina</taxon>
        <taxon>Dothideomycetes</taxon>
        <taxon>Pleosporomycetidae</taxon>
        <taxon>Pleosporales</taxon>
        <taxon>Pleosporineae</taxon>
        <taxon>Phaeosphaeriaceae</taxon>
        <taxon>Ampelomyces</taxon>
    </lineage>
</organism>
<dbReference type="EMBL" id="ML979140">
    <property type="protein sequence ID" value="KAF1912422.1"/>
    <property type="molecule type" value="Genomic_DNA"/>
</dbReference>
<name>A0A6A5QAM3_AMPQU</name>
<dbReference type="PANTHER" id="PTHR36839">
    <property type="entry name" value="METALLO-BETA-LACTAMASE FAMILY PROTEIN (AFU_ORTHOLOGUE AFUA_5G12770)"/>
    <property type="match status" value="1"/>
</dbReference>
<gene>
    <name evidence="2" type="ORF">BDU57DRAFT_363921</name>
</gene>
<feature type="domain" description="Metallo-beta-lactamase" evidence="1">
    <location>
        <begin position="99"/>
        <end position="261"/>
    </location>
</feature>
<dbReference type="PANTHER" id="PTHR36839:SF1">
    <property type="entry name" value="METALLO-BETA-LACTAMASE FAMILY PROTEIN (AFU_ORTHOLOGUE AFUA_5G12770)"/>
    <property type="match status" value="1"/>
</dbReference>
<evidence type="ECO:0000259" key="1">
    <source>
        <dbReference type="SMART" id="SM00849"/>
    </source>
</evidence>
<dbReference type="InterPro" id="IPR036866">
    <property type="entry name" value="RibonucZ/Hydroxyglut_hydro"/>
</dbReference>
<keyword evidence="3" id="KW-1185">Reference proteome</keyword>